<dbReference type="Proteomes" id="UP000183002">
    <property type="component" value="Unassembled WGS sequence"/>
</dbReference>
<accession>A0A1H8E202</accession>
<dbReference type="InterPro" id="IPR001345">
    <property type="entry name" value="PG/BPGM_mutase_AS"/>
</dbReference>
<dbReference type="PROSITE" id="PS00175">
    <property type="entry name" value="PG_MUTASE"/>
    <property type="match status" value="1"/>
</dbReference>
<dbReference type="GO" id="GO:0016791">
    <property type="term" value="F:phosphatase activity"/>
    <property type="evidence" value="ECO:0007669"/>
    <property type="project" value="TreeGrafter"/>
</dbReference>
<organism evidence="1 2">
    <name type="scientific">Pseudorhodobacter antarcticus</name>
    <dbReference type="NCBI Taxonomy" id="1077947"/>
    <lineage>
        <taxon>Bacteria</taxon>
        <taxon>Pseudomonadati</taxon>
        <taxon>Pseudomonadota</taxon>
        <taxon>Alphaproteobacteria</taxon>
        <taxon>Rhodobacterales</taxon>
        <taxon>Paracoccaceae</taxon>
        <taxon>Pseudorhodobacter</taxon>
    </lineage>
</organism>
<evidence type="ECO:0000313" key="2">
    <source>
        <dbReference type="Proteomes" id="UP000183002"/>
    </source>
</evidence>
<dbReference type="InterPro" id="IPR050275">
    <property type="entry name" value="PGM_Phosphatase"/>
</dbReference>
<name>A0A1H8E202_9RHOB</name>
<dbReference type="SUPFAM" id="SSF53254">
    <property type="entry name" value="Phosphoglycerate mutase-like"/>
    <property type="match status" value="1"/>
</dbReference>
<dbReference type="PANTHER" id="PTHR48100">
    <property type="entry name" value="BROAD-SPECIFICITY PHOSPHATASE YOR283W-RELATED"/>
    <property type="match status" value="1"/>
</dbReference>
<dbReference type="Gene3D" id="3.40.50.1240">
    <property type="entry name" value="Phosphoglycerate mutase-like"/>
    <property type="match status" value="1"/>
</dbReference>
<dbReference type="GO" id="GO:0005737">
    <property type="term" value="C:cytoplasm"/>
    <property type="evidence" value="ECO:0007669"/>
    <property type="project" value="TreeGrafter"/>
</dbReference>
<dbReference type="Pfam" id="PF00300">
    <property type="entry name" value="His_Phos_1"/>
    <property type="match status" value="1"/>
</dbReference>
<dbReference type="EMBL" id="FOCO01000008">
    <property type="protein sequence ID" value="SEN13473.1"/>
    <property type="molecule type" value="Genomic_DNA"/>
</dbReference>
<dbReference type="RefSeq" id="WP_050520046.1">
    <property type="nucleotide sequence ID" value="NZ_FOCO01000008.1"/>
</dbReference>
<dbReference type="InterPro" id="IPR013078">
    <property type="entry name" value="His_Pase_superF_clade-1"/>
</dbReference>
<keyword evidence="2" id="KW-1185">Reference proteome</keyword>
<protein>
    <submittedName>
        <fullName evidence="1">Broad specificity phosphatase PhoE</fullName>
    </submittedName>
</protein>
<evidence type="ECO:0000313" key="1">
    <source>
        <dbReference type="EMBL" id="SEN13473.1"/>
    </source>
</evidence>
<sequence>MPIYLIRHGQSEFNAAHTDGAPDPLIFDAPLTDLGRQQARAARDHAATLGIQSVICSPLTRAIQTAKIIFDGIAPIEISAGPVEHLWHSCDVGRSPAHLASDFPELRFDHLPDVWWHNGPKNQNGVAEEPEHLFHTRIAQFRDTLHHAQTRPLAIVGHCNTFRSLAGFDMKNCEIRRYL</sequence>
<dbReference type="STRING" id="1077947.SAMN05216227_100828"/>
<dbReference type="AlphaFoldDB" id="A0A1H8E202"/>
<proteinExistence type="predicted"/>
<reference evidence="1 2" key="1">
    <citation type="submission" date="2016-10" db="EMBL/GenBank/DDBJ databases">
        <authorList>
            <person name="de Groot N.N."/>
        </authorList>
    </citation>
    <scope>NUCLEOTIDE SEQUENCE [LARGE SCALE GENOMIC DNA]</scope>
    <source>
        <strain evidence="1 2">CGMCC 1.10836</strain>
    </source>
</reference>
<dbReference type="CDD" id="cd07067">
    <property type="entry name" value="HP_PGM_like"/>
    <property type="match status" value="1"/>
</dbReference>
<gene>
    <name evidence="1" type="ORF">SAMN05216227_100828</name>
</gene>
<dbReference type="PANTHER" id="PTHR48100:SF57">
    <property type="entry name" value="PHOSPHOGLYCERATE MUTASE"/>
    <property type="match status" value="1"/>
</dbReference>
<dbReference type="InterPro" id="IPR029033">
    <property type="entry name" value="His_PPase_superfam"/>
</dbReference>
<dbReference type="SMART" id="SM00855">
    <property type="entry name" value="PGAM"/>
    <property type="match status" value="1"/>
</dbReference>